<dbReference type="Gene3D" id="2.40.50.140">
    <property type="entry name" value="Nucleic acid-binding proteins"/>
    <property type="match status" value="1"/>
</dbReference>
<dbReference type="InterPro" id="IPR005121">
    <property type="entry name" value="Fdx_antiC-bd"/>
</dbReference>
<dbReference type="SUPFAM" id="SSF56037">
    <property type="entry name" value="PheT/TilS domain"/>
    <property type="match status" value="1"/>
</dbReference>
<dbReference type="InterPro" id="IPR005147">
    <property type="entry name" value="tRNA_synthase_B5-dom"/>
</dbReference>
<evidence type="ECO:0000256" key="18">
    <source>
        <dbReference type="ARBA" id="ARBA00049255"/>
    </source>
</evidence>
<evidence type="ECO:0000259" key="20">
    <source>
        <dbReference type="PROSITE" id="PS51447"/>
    </source>
</evidence>
<dbReference type="InterPro" id="IPR002547">
    <property type="entry name" value="tRNA-bd_dom"/>
</dbReference>
<dbReference type="Pfam" id="PF01588">
    <property type="entry name" value="tRNA_bind"/>
    <property type="match status" value="1"/>
</dbReference>
<evidence type="ECO:0000256" key="10">
    <source>
        <dbReference type="ARBA" id="ARBA00022723"/>
    </source>
</evidence>
<dbReference type="PROSITE" id="PS50886">
    <property type="entry name" value="TRBD"/>
    <property type="match status" value="1"/>
</dbReference>
<keyword evidence="13" id="KW-0460">Magnesium</keyword>
<dbReference type="SUPFAM" id="SSF46955">
    <property type="entry name" value="Putative DNA-binding domain"/>
    <property type="match status" value="1"/>
</dbReference>
<reference evidence="22" key="1">
    <citation type="submission" date="2016-10" db="EMBL/GenBank/DDBJ databases">
        <authorList>
            <person name="de Groot N.N."/>
        </authorList>
    </citation>
    <scope>NUCLEOTIDE SEQUENCE</scope>
</reference>
<evidence type="ECO:0000256" key="16">
    <source>
        <dbReference type="ARBA" id="ARBA00023146"/>
    </source>
</evidence>
<accession>A0A1W1BNT2</accession>
<organism evidence="22">
    <name type="scientific">hydrothermal vent metagenome</name>
    <dbReference type="NCBI Taxonomy" id="652676"/>
    <lineage>
        <taxon>unclassified sequences</taxon>
        <taxon>metagenomes</taxon>
        <taxon>ecological metagenomes</taxon>
    </lineage>
</organism>
<keyword evidence="10" id="KW-0479">Metal-binding</keyword>
<protein>
    <recommendedName>
        <fullName evidence="6">Phenylalanine--tRNA ligase beta subunit</fullName>
        <ecNumber evidence="5">6.1.1.20</ecNumber>
    </recommendedName>
    <alternativeName>
        <fullName evidence="17">Phenylalanyl-tRNA synthetase beta subunit</fullName>
    </alternativeName>
</protein>
<dbReference type="FunFam" id="2.40.50.140:FF:000045">
    <property type="entry name" value="Phenylalanine--tRNA ligase beta subunit"/>
    <property type="match status" value="1"/>
</dbReference>
<evidence type="ECO:0000256" key="8">
    <source>
        <dbReference type="ARBA" id="ARBA00022555"/>
    </source>
</evidence>
<dbReference type="GO" id="GO:0004826">
    <property type="term" value="F:phenylalanine-tRNA ligase activity"/>
    <property type="evidence" value="ECO:0007669"/>
    <property type="project" value="UniProtKB-EC"/>
</dbReference>
<dbReference type="CDD" id="cd00769">
    <property type="entry name" value="PheRS_beta_core"/>
    <property type="match status" value="1"/>
</dbReference>
<dbReference type="HAMAP" id="MF_00283">
    <property type="entry name" value="Phe_tRNA_synth_beta1"/>
    <property type="match status" value="1"/>
</dbReference>
<dbReference type="NCBIfam" id="TIGR00472">
    <property type="entry name" value="pheT_bact"/>
    <property type="match status" value="1"/>
</dbReference>
<dbReference type="InterPro" id="IPR036690">
    <property type="entry name" value="Fdx_antiC-bd_sf"/>
</dbReference>
<keyword evidence="11" id="KW-0547">Nucleotide-binding</keyword>
<dbReference type="GO" id="GO:0000049">
    <property type="term" value="F:tRNA binding"/>
    <property type="evidence" value="ECO:0007669"/>
    <property type="project" value="UniProtKB-KW"/>
</dbReference>
<keyword evidence="7" id="KW-0963">Cytoplasm</keyword>
<dbReference type="EC" id="6.1.1.20" evidence="5"/>
<dbReference type="PROSITE" id="PS51447">
    <property type="entry name" value="FDX_ACB"/>
    <property type="match status" value="1"/>
</dbReference>
<evidence type="ECO:0000256" key="3">
    <source>
        <dbReference type="ARBA" id="ARBA00008653"/>
    </source>
</evidence>
<dbReference type="SMART" id="SM00874">
    <property type="entry name" value="B5"/>
    <property type="match status" value="1"/>
</dbReference>
<dbReference type="AlphaFoldDB" id="A0A1W1BNT2"/>
<evidence type="ECO:0000256" key="7">
    <source>
        <dbReference type="ARBA" id="ARBA00022490"/>
    </source>
</evidence>
<evidence type="ECO:0000259" key="21">
    <source>
        <dbReference type="PROSITE" id="PS51483"/>
    </source>
</evidence>
<dbReference type="GO" id="GO:0000287">
    <property type="term" value="F:magnesium ion binding"/>
    <property type="evidence" value="ECO:0007669"/>
    <property type="project" value="InterPro"/>
</dbReference>
<feature type="domain" description="FDX-ACB" evidence="20">
    <location>
        <begin position="685"/>
        <end position="777"/>
    </location>
</feature>
<evidence type="ECO:0000256" key="13">
    <source>
        <dbReference type="ARBA" id="ARBA00022842"/>
    </source>
</evidence>
<keyword evidence="8" id="KW-0820">tRNA-binding</keyword>
<dbReference type="PANTHER" id="PTHR10947:SF0">
    <property type="entry name" value="PHENYLALANINE--TRNA LIGASE BETA SUBUNIT"/>
    <property type="match status" value="1"/>
</dbReference>
<keyword evidence="16 22" id="KW-0030">Aminoacyl-tRNA synthetase</keyword>
<evidence type="ECO:0000256" key="14">
    <source>
        <dbReference type="ARBA" id="ARBA00022884"/>
    </source>
</evidence>
<feature type="domain" description="B5" evidence="21">
    <location>
        <begin position="390"/>
        <end position="466"/>
    </location>
</feature>
<keyword evidence="15" id="KW-0648">Protein biosynthesis</keyword>
<evidence type="ECO:0000259" key="19">
    <source>
        <dbReference type="PROSITE" id="PS50886"/>
    </source>
</evidence>
<dbReference type="GO" id="GO:0005524">
    <property type="term" value="F:ATP binding"/>
    <property type="evidence" value="ECO:0007669"/>
    <property type="project" value="UniProtKB-KW"/>
</dbReference>
<dbReference type="InterPro" id="IPR012340">
    <property type="entry name" value="NA-bd_OB-fold"/>
</dbReference>
<dbReference type="InterPro" id="IPR033714">
    <property type="entry name" value="tRNA_bind_bactPheRS"/>
</dbReference>
<comment type="catalytic activity">
    <reaction evidence="18">
        <text>tRNA(Phe) + L-phenylalanine + ATP = L-phenylalanyl-tRNA(Phe) + AMP + diphosphate + H(+)</text>
        <dbReference type="Rhea" id="RHEA:19413"/>
        <dbReference type="Rhea" id="RHEA-COMP:9668"/>
        <dbReference type="Rhea" id="RHEA-COMP:9699"/>
        <dbReference type="ChEBI" id="CHEBI:15378"/>
        <dbReference type="ChEBI" id="CHEBI:30616"/>
        <dbReference type="ChEBI" id="CHEBI:33019"/>
        <dbReference type="ChEBI" id="CHEBI:58095"/>
        <dbReference type="ChEBI" id="CHEBI:78442"/>
        <dbReference type="ChEBI" id="CHEBI:78531"/>
        <dbReference type="ChEBI" id="CHEBI:456215"/>
        <dbReference type="EC" id="6.1.1.20"/>
    </reaction>
</comment>
<comment type="subcellular location">
    <subcellularLocation>
        <location evidence="2">Cytoplasm</location>
    </subcellularLocation>
</comment>
<dbReference type="PANTHER" id="PTHR10947">
    <property type="entry name" value="PHENYLALANYL-TRNA SYNTHETASE BETA CHAIN AND LEUCINE-RICH REPEAT-CONTAINING PROTEIN 47"/>
    <property type="match status" value="1"/>
</dbReference>
<dbReference type="SUPFAM" id="SSF50249">
    <property type="entry name" value="Nucleic acid-binding proteins"/>
    <property type="match status" value="1"/>
</dbReference>
<evidence type="ECO:0000256" key="1">
    <source>
        <dbReference type="ARBA" id="ARBA00001946"/>
    </source>
</evidence>
<dbReference type="Gene3D" id="3.30.56.10">
    <property type="match status" value="2"/>
</dbReference>
<evidence type="ECO:0000256" key="4">
    <source>
        <dbReference type="ARBA" id="ARBA00011209"/>
    </source>
</evidence>
<dbReference type="Pfam" id="PF03484">
    <property type="entry name" value="B5"/>
    <property type="match status" value="1"/>
</dbReference>
<dbReference type="CDD" id="cd02796">
    <property type="entry name" value="tRNA_bind_bactPheRS"/>
    <property type="match status" value="1"/>
</dbReference>
<proteinExistence type="inferred from homology"/>
<evidence type="ECO:0000256" key="15">
    <source>
        <dbReference type="ARBA" id="ARBA00022917"/>
    </source>
</evidence>
<keyword evidence="9 22" id="KW-0436">Ligase</keyword>
<comment type="subunit">
    <text evidence="4">Tetramer of two alpha and two beta subunits.</text>
</comment>
<gene>
    <name evidence="22" type="ORF">MNB_SV-14-1451</name>
</gene>
<comment type="cofactor">
    <cofactor evidence="1">
        <name>Mg(2+)</name>
        <dbReference type="ChEBI" id="CHEBI:18420"/>
    </cofactor>
</comment>
<evidence type="ECO:0000256" key="2">
    <source>
        <dbReference type="ARBA" id="ARBA00004496"/>
    </source>
</evidence>
<keyword evidence="12" id="KW-0067">ATP-binding</keyword>
<dbReference type="InterPro" id="IPR045060">
    <property type="entry name" value="Phe-tRNA-ligase_IIc_bsu"/>
</dbReference>
<evidence type="ECO:0000256" key="6">
    <source>
        <dbReference type="ARBA" id="ARBA00017032"/>
    </source>
</evidence>
<evidence type="ECO:0000256" key="9">
    <source>
        <dbReference type="ARBA" id="ARBA00022598"/>
    </source>
</evidence>
<dbReference type="NCBIfam" id="NF045760">
    <property type="entry name" value="YtpR"/>
    <property type="match status" value="1"/>
</dbReference>
<dbReference type="InterPro" id="IPR004532">
    <property type="entry name" value="Phe-tRNA-ligase_IIc_bsu_bact"/>
</dbReference>
<dbReference type="InterPro" id="IPR009061">
    <property type="entry name" value="DNA-bd_dom_put_sf"/>
</dbReference>
<dbReference type="Pfam" id="PF03147">
    <property type="entry name" value="FDX-ACB"/>
    <property type="match status" value="1"/>
</dbReference>
<dbReference type="SUPFAM" id="SSF54991">
    <property type="entry name" value="Anticodon-binding domain of PheRS"/>
    <property type="match status" value="1"/>
</dbReference>
<dbReference type="Gene3D" id="3.30.930.10">
    <property type="entry name" value="Bira Bifunctional Protein, Domain 2"/>
    <property type="match status" value="1"/>
</dbReference>
<evidence type="ECO:0000256" key="12">
    <source>
        <dbReference type="ARBA" id="ARBA00022840"/>
    </source>
</evidence>
<dbReference type="PROSITE" id="PS51483">
    <property type="entry name" value="B5"/>
    <property type="match status" value="1"/>
</dbReference>
<dbReference type="SUPFAM" id="SSF55681">
    <property type="entry name" value="Class II aaRS and biotin synthetases"/>
    <property type="match status" value="1"/>
</dbReference>
<feature type="domain" description="TRNA-binding" evidence="19">
    <location>
        <begin position="39"/>
        <end position="150"/>
    </location>
</feature>
<dbReference type="SMART" id="SM00896">
    <property type="entry name" value="FDX-ACB"/>
    <property type="match status" value="1"/>
</dbReference>
<keyword evidence="14" id="KW-0694">RNA-binding</keyword>
<dbReference type="Pfam" id="PF17759">
    <property type="entry name" value="tRNA_synthFbeta"/>
    <property type="match status" value="1"/>
</dbReference>
<dbReference type="GO" id="GO:0006432">
    <property type="term" value="P:phenylalanyl-tRNA aminoacylation"/>
    <property type="evidence" value="ECO:0007669"/>
    <property type="project" value="InterPro"/>
</dbReference>
<evidence type="ECO:0000313" key="22">
    <source>
        <dbReference type="EMBL" id="SFV55141.1"/>
    </source>
</evidence>
<dbReference type="EMBL" id="FPHN01000046">
    <property type="protein sequence ID" value="SFV55141.1"/>
    <property type="molecule type" value="Genomic_DNA"/>
</dbReference>
<evidence type="ECO:0000256" key="5">
    <source>
        <dbReference type="ARBA" id="ARBA00012814"/>
    </source>
</evidence>
<dbReference type="Gene3D" id="3.30.70.380">
    <property type="entry name" value="Ferrodoxin-fold anticodon-binding domain"/>
    <property type="match status" value="1"/>
</dbReference>
<evidence type="ECO:0000256" key="11">
    <source>
        <dbReference type="ARBA" id="ARBA00022741"/>
    </source>
</evidence>
<dbReference type="GO" id="GO:0009328">
    <property type="term" value="C:phenylalanine-tRNA ligase complex"/>
    <property type="evidence" value="ECO:0007669"/>
    <property type="project" value="TreeGrafter"/>
</dbReference>
<dbReference type="InterPro" id="IPR045864">
    <property type="entry name" value="aa-tRNA-synth_II/BPL/LPL"/>
</dbReference>
<sequence length="777" mass="87475">MILTRTWLNNFIDLRKVSNEKLYETFNSIGLEVDSIKTYSIPEKVVVGKIISCEKHPDADKLNVCQIDIGSGIRQIVCGAKNVIDAEYVAVATIGAKLGEDFEIKHAKLRGVESEGMVCSASELGLPDLGNGIMILDDSIGELIVGKDLNEYKKLADTVIEIELTANRGDCLSVHGVARDLSGALNIPMNSFDYESQNPAKIGLARVVKLIVKGKIDASVQYAMANMEELHTSLLFSLRLAFIEKLQDDALHNILKYIIHTTGVILRAYDVSHIDMEHGEKLTIHLQSRENVVEVTINNKLYSKVGISHVKKKEANEKSLKVLFETSYMNPIVLTDLVADHKLETDELYYNTSRGSEPNLCFGINYLTYLFESYTQCKLFDGTISLDEEREAKIITVSTTEVCQLIGNDIKKINIMTILNDLGFKVQSTAEDRFGVTVPSYRHDIENIQDITEEIVRMIGINNIQAKALEFKESRRMNHTMHKYYAKKALRHHAVSAGFDESISYAFADKLLLAKYNFPLVDEELDIINPITSDFNTLRTTTLVNLLQAVERNVNYSKKRVALFEIGTIFNEKREEEEVLSLIYSGQAETEYVGNAGKPTQITFDIFVKKLSAIIGNFELRESNQENLLINPYQSADIIINNEVCGFITKVHPNVSEDFDISDTFVAEINFDALIPKHINAHAISKFQGVYKDLSLVIDKYLPYSHISNTIKLLDLPLLSKFYAVDVYGDEKLGEEKSLTIRLFIQSLEGTLKDEDIDDTVNIILEKLNSEYGAKLR</sequence>
<evidence type="ECO:0000256" key="17">
    <source>
        <dbReference type="ARBA" id="ARBA00033189"/>
    </source>
</evidence>
<dbReference type="InterPro" id="IPR041616">
    <property type="entry name" value="PheRS_beta_core"/>
</dbReference>
<comment type="similarity">
    <text evidence="3">Belongs to the phenylalanyl-tRNA synthetase beta subunit family. Type 1 subfamily.</text>
</comment>
<name>A0A1W1BNT2_9ZZZZ</name>